<feature type="transmembrane region" description="Helical" evidence="2">
    <location>
        <begin position="36"/>
        <end position="60"/>
    </location>
</feature>
<protein>
    <recommendedName>
        <fullName evidence="5">DUF4190 domain-containing protein</fullName>
    </recommendedName>
</protein>
<dbReference type="EMBL" id="FOWQ01000004">
    <property type="protein sequence ID" value="SFP30869.1"/>
    <property type="molecule type" value="Genomic_DNA"/>
</dbReference>
<keyword evidence="4" id="KW-1185">Reference proteome</keyword>
<name>A0A1I5P9T2_9ACTN</name>
<evidence type="ECO:0008006" key="5">
    <source>
        <dbReference type="Google" id="ProtNLM"/>
    </source>
</evidence>
<evidence type="ECO:0000256" key="1">
    <source>
        <dbReference type="SAM" id="MobiDB-lite"/>
    </source>
</evidence>
<feature type="transmembrane region" description="Helical" evidence="2">
    <location>
        <begin position="100"/>
        <end position="123"/>
    </location>
</feature>
<keyword evidence="2" id="KW-0472">Membrane</keyword>
<evidence type="ECO:0000313" key="3">
    <source>
        <dbReference type="EMBL" id="SFP30869.1"/>
    </source>
</evidence>
<gene>
    <name evidence="3" type="ORF">SAMN05660464_2711</name>
</gene>
<dbReference type="Proteomes" id="UP000198857">
    <property type="component" value="Unassembled WGS sequence"/>
</dbReference>
<evidence type="ECO:0000313" key="4">
    <source>
        <dbReference type="Proteomes" id="UP000198857"/>
    </source>
</evidence>
<feature type="transmembrane region" description="Helical" evidence="2">
    <location>
        <begin position="72"/>
        <end position="93"/>
    </location>
</feature>
<proteinExistence type="predicted"/>
<organism evidence="3 4">
    <name type="scientific">Geodermatophilus dictyosporus</name>
    <dbReference type="NCBI Taxonomy" id="1523247"/>
    <lineage>
        <taxon>Bacteria</taxon>
        <taxon>Bacillati</taxon>
        <taxon>Actinomycetota</taxon>
        <taxon>Actinomycetes</taxon>
        <taxon>Geodermatophilales</taxon>
        <taxon>Geodermatophilaceae</taxon>
        <taxon>Geodermatophilus</taxon>
    </lineage>
</organism>
<keyword evidence="2" id="KW-0812">Transmembrane</keyword>
<evidence type="ECO:0000256" key="2">
    <source>
        <dbReference type="SAM" id="Phobius"/>
    </source>
</evidence>
<reference evidence="4" key="1">
    <citation type="submission" date="2016-10" db="EMBL/GenBank/DDBJ databases">
        <authorList>
            <person name="Varghese N."/>
            <person name="Submissions S."/>
        </authorList>
    </citation>
    <scope>NUCLEOTIDE SEQUENCE [LARGE SCALE GENOMIC DNA]</scope>
    <source>
        <strain evidence="4">DSM 44208</strain>
    </source>
</reference>
<keyword evidence="2" id="KW-1133">Transmembrane helix</keyword>
<dbReference type="AlphaFoldDB" id="A0A1I5P9T2"/>
<sequence>MTGQDAAGRVGSHLGESPPWPSGAGRPVHRQGRMATWGLACSLAALLPVLLQVAEAVLAVPLVPDPLENPGLLASPVLAITGVVLSGVALGTGSGRRGRALAGVVVGSTWLVLLAGLLLFLIVSVTV</sequence>
<accession>A0A1I5P9T2</accession>
<feature type="region of interest" description="Disordered" evidence="1">
    <location>
        <begin position="1"/>
        <end position="29"/>
    </location>
</feature>